<dbReference type="InParanoid" id="A0A0U5CQ75"/>
<reference evidence="2" key="1">
    <citation type="submission" date="2015-09" db="EMBL/GenBank/DDBJ databases">
        <authorList>
            <person name="Bertelli C."/>
        </authorList>
    </citation>
    <scope>NUCLEOTIDE SEQUENCE [LARGE SCALE GENOMIC DNA]</scope>
    <source>
        <strain evidence="2">KNic</strain>
    </source>
</reference>
<dbReference type="InterPro" id="IPR010261">
    <property type="entry name" value="Tir_chaperone"/>
</dbReference>
<dbReference type="EMBL" id="LN879502">
    <property type="protein sequence ID" value="CUI16988.1"/>
    <property type="molecule type" value="Genomic_DNA"/>
</dbReference>
<dbReference type="AlphaFoldDB" id="A0A0U5CQ75"/>
<evidence type="ECO:0000313" key="2">
    <source>
        <dbReference type="Proteomes" id="UP000069902"/>
    </source>
</evidence>
<sequence length="154" mass="17299">MVSSQFESILKDFEPFFKCRLQADQNESCLVRMGHGISLQMELNRYGFLLIGCRIGELPRGRFQDDVIKEALKANEFYPPFTGIFGISRKSNNLFLYLLVDPLKLDQDKISNLLNPFIAKAKLWSDSINQGNIPALGAVTSPQPAVAPPFGFSR</sequence>
<keyword evidence="2" id="KW-1185">Reference proteome</keyword>
<dbReference type="RefSeq" id="WP_059061156.1">
    <property type="nucleotide sequence ID" value="NZ_LN879502.1"/>
</dbReference>
<name>A0A0U5CQ75_9BACT</name>
<dbReference type="GO" id="GO:0030254">
    <property type="term" value="P:protein secretion by the type III secretion system"/>
    <property type="evidence" value="ECO:0007669"/>
    <property type="project" value="InterPro"/>
</dbReference>
<dbReference type="Gene3D" id="3.30.1460.10">
    <property type="match status" value="1"/>
</dbReference>
<protein>
    <submittedName>
        <fullName evidence="1">Type III secretion chaperone SycE</fullName>
    </submittedName>
</protein>
<dbReference type="KEGG" id="pnl:PNK_1375"/>
<proteinExistence type="predicted"/>
<accession>A0A0U5CQ75</accession>
<dbReference type="Proteomes" id="UP000069902">
    <property type="component" value="Chromosome cPNK"/>
</dbReference>
<organism evidence="1 2">
    <name type="scientific">Candidatus Protochlamydia naegleriophila</name>
    <dbReference type="NCBI Taxonomy" id="389348"/>
    <lineage>
        <taxon>Bacteria</taxon>
        <taxon>Pseudomonadati</taxon>
        <taxon>Chlamydiota</taxon>
        <taxon>Chlamydiia</taxon>
        <taxon>Parachlamydiales</taxon>
        <taxon>Parachlamydiaceae</taxon>
        <taxon>Candidatus Protochlamydia</taxon>
    </lineage>
</organism>
<dbReference type="SUPFAM" id="SSF69635">
    <property type="entry name" value="Type III secretory system chaperone-like"/>
    <property type="match status" value="1"/>
</dbReference>
<dbReference type="STRING" id="389348.PNK_1375"/>
<dbReference type="PATRIC" id="fig|389348.3.peg.1538"/>
<gene>
    <name evidence="1" type="primary">scc1</name>
    <name evidence="1" type="ORF">PNK_1375</name>
</gene>
<dbReference type="Pfam" id="PF05932">
    <property type="entry name" value="CesT"/>
    <property type="match status" value="1"/>
</dbReference>
<evidence type="ECO:0000313" key="1">
    <source>
        <dbReference type="EMBL" id="CUI16988.1"/>
    </source>
</evidence>